<proteinExistence type="predicted"/>
<keyword evidence="5 8" id="KW-0812">Transmembrane</keyword>
<keyword evidence="7 8" id="KW-0472">Membrane</keyword>
<feature type="transmembrane region" description="Helical" evidence="8">
    <location>
        <begin position="6"/>
        <end position="26"/>
    </location>
</feature>
<feature type="transmembrane region" description="Helical" evidence="8">
    <location>
        <begin position="157"/>
        <end position="175"/>
    </location>
</feature>
<dbReference type="InterPro" id="IPR038731">
    <property type="entry name" value="RgtA/B/C-like"/>
</dbReference>
<dbReference type="RefSeq" id="WP_013280969.1">
    <property type="nucleotide sequence ID" value="NC_014387.1"/>
</dbReference>
<evidence type="ECO:0000256" key="7">
    <source>
        <dbReference type="ARBA" id="ARBA00023136"/>
    </source>
</evidence>
<dbReference type="PANTHER" id="PTHR33908:SF11">
    <property type="entry name" value="MEMBRANE PROTEIN"/>
    <property type="match status" value="1"/>
</dbReference>
<feature type="transmembrane region" description="Helical" evidence="8">
    <location>
        <begin position="361"/>
        <end position="381"/>
    </location>
</feature>
<feature type="transmembrane region" description="Helical" evidence="8">
    <location>
        <begin position="249"/>
        <end position="270"/>
    </location>
</feature>
<organism evidence="10 11">
    <name type="scientific">Butyrivibrio proteoclasticus (strain ATCC 51982 / DSM 14932 / B316)</name>
    <name type="common">Clostridium proteoclasticum</name>
    <dbReference type="NCBI Taxonomy" id="515622"/>
    <lineage>
        <taxon>Bacteria</taxon>
        <taxon>Bacillati</taxon>
        <taxon>Bacillota</taxon>
        <taxon>Clostridia</taxon>
        <taxon>Lachnospirales</taxon>
        <taxon>Lachnospiraceae</taxon>
        <taxon>Butyrivibrio</taxon>
    </lineage>
</organism>
<evidence type="ECO:0000256" key="8">
    <source>
        <dbReference type="SAM" id="Phobius"/>
    </source>
</evidence>
<dbReference type="AlphaFoldDB" id="E0RV45"/>
<dbReference type="STRING" id="515622.bpr_I1578"/>
<name>E0RV45_BUTPB</name>
<keyword evidence="4 10" id="KW-0808">Transferase</keyword>
<feature type="domain" description="Glycosyltransferase RgtA/B/C/D-like" evidence="9">
    <location>
        <begin position="106"/>
        <end position="267"/>
    </location>
</feature>
<feature type="transmembrane region" description="Helical" evidence="8">
    <location>
        <begin position="387"/>
        <end position="405"/>
    </location>
</feature>
<evidence type="ECO:0000256" key="1">
    <source>
        <dbReference type="ARBA" id="ARBA00004651"/>
    </source>
</evidence>
<keyword evidence="2" id="KW-1003">Cell membrane</keyword>
<dbReference type="InterPro" id="IPR050297">
    <property type="entry name" value="LipidA_mod_glycosyltrf_83"/>
</dbReference>
<feature type="transmembrane region" description="Helical" evidence="8">
    <location>
        <begin position="219"/>
        <end position="242"/>
    </location>
</feature>
<feature type="transmembrane region" description="Helical" evidence="8">
    <location>
        <begin position="38"/>
        <end position="57"/>
    </location>
</feature>
<feature type="transmembrane region" description="Helical" evidence="8">
    <location>
        <begin position="412"/>
        <end position="432"/>
    </location>
</feature>
<reference evidence="10 11" key="1">
    <citation type="journal article" date="2010" name="PLoS ONE">
        <title>The glycobiome of the rumen bacterium Butyrivibrio proteoclasticus B316(T) highlights adaptation to a polysaccharide-rich environment.</title>
        <authorList>
            <person name="Kelly W.J."/>
            <person name="Leahy S.C."/>
            <person name="Altermann E."/>
            <person name="Yeoman C.J."/>
            <person name="Dunne J.C."/>
            <person name="Kong Z."/>
            <person name="Pacheco D.M."/>
            <person name="Li D."/>
            <person name="Noel S.J."/>
            <person name="Moon C.D."/>
            <person name="Cookson A.L."/>
            <person name="Attwood G.T."/>
        </authorList>
    </citation>
    <scope>NUCLEOTIDE SEQUENCE [LARGE SCALE GENOMIC DNA]</scope>
    <source>
        <strain evidence="11">ATCC 51982 / DSM 14932 / B316</strain>
    </source>
</reference>
<evidence type="ECO:0000256" key="6">
    <source>
        <dbReference type="ARBA" id="ARBA00022989"/>
    </source>
</evidence>
<dbReference type="Pfam" id="PF13231">
    <property type="entry name" value="PMT_2"/>
    <property type="match status" value="1"/>
</dbReference>
<gene>
    <name evidence="10" type="ordered locus">bpr_I1578</name>
</gene>
<feature type="transmembrane region" description="Helical" evidence="8">
    <location>
        <begin position="337"/>
        <end position="354"/>
    </location>
</feature>
<dbReference type="Proteomes" id="UP000001299">
    <property type="component" value="Chromosome 1"/>
</dbReference>
<evidence type="ECO:0000256" key="3">
    <source>
        <dbReference type="ARBA" id="ARBA00022676"/>
    </source>
</evidence>
<evidence type="ECO:0000313" key="10">
    <source>
        <dbReference type="EMBL" id="ADL34315.1"/>
    </source>
</evidence>
<keyword evidence="11" id="KW-1185">Reference proteome</keyword>
<evidence type="ECO:0000259" key="9">
    <source>
        <dbReference type="Pfam" id="PF13231"/>
    </source>
</evidence>
<dbReference type="GO" id="GO:0016763">
    <property type="term" value="F:pentosyltransferase activity"/>
    <property type="evidence" value="ECO:0007669"/>
    <property type="project" value="TreeGrafter"/>
</dbReference>
<dbReference type="GO" id="GO:0009103">
    <property type="term" value="P:lipopolysaccharide biosynthetic process"/>
    <property type="evidence" value="ECO:0007669"/>
    <property type="project" value="UniProtKB-ARBA"/>
</dbReference>
<feature type="transmembrane region" description="Helical" evidence="8">
    <location>
        <begin position="94"/>
        <end position="114"/>
    </location>
</feature>
<dbReference type="EMBL" id="CP001810">
    <property type="protein sequence ID" value="ADL34315.1"/>
    <property type="molecule type" value="Genomic_DNA"/>
</dbReference>
<evidence type="ECO:0000256" key="5">
    <source>
        <dbReference type="ARBA" id="ARBA00022692"/>
    </source>
</evidence>
<sequence>MRIIDYYNYFATISFLAIVIISIIIRKKTNSKAFVSDKMANALFVFILIIASALRLYGLGKIPFGLQQDEASIGYEAYILANFGIDRNGFHWPVYPITWGCGGGSPLLIYLNVLSIRLFGTGIVKLRLIPAICGILTVLFFYLTLRLLFDNNKFKNELSLLGAFFLSICPWHVILSRWSLDCNIMPFNLIFAVYLFTLATKRKSTVLYAISSAAFAICMYSYGAATIVVPLFLVTISIYYIVTKKISGFQLAISIVAFMIVFAPLIWFYLVNYFGLPEVYTEFFTVNRFTSARTGEAFVAFSEIPSKFLSNIASVILSVSVGDERHTLAHFYPGYATLYKFTFPITFLGLILAFKDRFKELSDVIFGLLVLANVVLSIIVVPDTNRMVLIYIPFSYFFIKGMECIISKSGRLFVIVLIFLLAGALSFTKDYFRDYNVYATSIFMPGYGEAIKRAYEITGDDDHIYSTYDGLSSPFMLALYYTDYDPYKYIETVEYRDELAEFRVADSFGNFDFKLPEDITDTDYYDDVFVLSSNDLERISGNDSYTVENFEGYHVVYKTDAH</sequence>
<dbReference type="KEGG" id="bpb:bpr_I1578"/>
<keyword evidence="6 8" id="KW-1133">Transmembrane helix</keyword>
<keyword evidence="3" id="KW-0328">Glycosyltransferase</keyword>
<feature type="transmembrane region" description="Helical" evidence="8">
    <location>
        <begin position="182"/>
        <end position="199"/>
    </location>
</feature>
<dbReference type="PANTHER" id="PTHR33908">
    <property type="entry name" value="MANNOSYLTRANSFERASE YKCB-RELATED"/>
    <property type="match status" value="1"/>
</dbReference>
<dbReference type="HOGENOM" id="CLU_026367_0_0_9"/>
<evidence type="ECO:0000256" key="2">
    <source>
        <dbReference type="ARBA" id="ARBA00022475"/>
    </source>
</evidence>
<comment type="subcellular location">
    <subcellularLocation>
        <location evidence="1">Cell membrane</location>
        <topology evidence="1">Multi-pass membrane protein</topology>
    </subcellularLocation>
</comment>
<dbReference type="GO" id="GO:0005886">
    <property type="term" value="C:plasma membrane"/>
    <property type="evidence" value="ECO:0007669"/>
    <property type="project" value="UniProtKB-SubCell"/>
</dbReference>
<accession>E0RV45</accession>
<evidence type="ECO:0000313" key="11">
    <source>
        <dbReference type="Proteomes" id="UP000001299"/>
    </source>
</evidence>
<evidence type="ECO:0000256" key="4">
    <source>
        <dbReference type="ARBA" id="ARBA00022679"/>
    </source>
</evidence>
<dbReference type="eggNOG" id="COG1287">
    <property type="taxonomic scope" value="Bacteria"/>
</dbReference>
<protein>
    <submittedName>
        <fullName evidence="10">Glycosyl transferase GT39 family</fullName>
    </submittedName>
</protein>
<feature type="transmembrane region" description="Helical" evidence="8">
    <location>
        <begin position="126"/>
        <end position="145"/>
    </location>
</feature>